<reference evidence="1 2" key="1">
    <citation type="submission" date="2017-08" db="EMBL/GenBank/DDBJ databases">
        <title>Complete Genome Sequence of Bacillus kochii Oregon-R-modENCODE STRAIN BDGP4, isolated from Drosophila melanogaster gut.</title>
        <authorList>
            <person name="Wan K.H."/>
            <person name="Yu C."/>
            <person name="Park S."/>
            <person name="Hammonds A.S."/>
            <person name="Booth B.W."/>
            <person name="Celniker S.E."/>
        </authorList>
    </citation>
    <scope>NUCLEOTIDE SEQUENCE [LARGE SCALE GENOMIC DNA]</scope>
    <source>
        <strain evidence="1 2">BDGP4</strain>
    </source>
</reference>
<keyword evidence="2" id="KW-1185">Reference proteome</keyword>
<protein>
    <submittedName>
        <fullName evidence="1">Uncharacterized protein</fullName>
    </submittedName>
</protein>
<name>A0A248TIL5_9BACI</name>
<dbReference type="OrthoDB" id="2721244at2"/>
<dbReference type="AlphaFoldDB" id="A0A248TIL5"/>
<accession>A0A248TIL5</accession>
<dbReference type="RefSeq" id="WP_095371499.1">
    <property type="nucleotide sequence ID" value="NZ_CP022983.1"/>
</dbReference>
<proteinExistence type="predicted"/>
<evidence type="ECO:0000313" key="2">
    <source>
        <dbReference type="Proteomes" id="UP000215137"/>
    </source>
</evidence>
<organism evidence="1 2">
    <name type="scientific">Cytobacillus kochii</name>
    <dbReference type="NCBI Taxonomy" id="859143"/>
    <lineage>
        <taxon>Bacteria</taxon>
        <taxon>Bacillati</taxon>
        <taxon>Bacillota</taxon>
        <taxon>Bacilli</taxon>
        <taxon>Bacillales</taxon>
        <taxon>Bacillaceae</taxon>
        <taxon>Cytobacillus</taxon>
    </lineage>
</organism>
<evidence type="ECO:0000313" key="1">
    <source>
        <dbReference type="EMBL" id="ASV67930.1"/>
    </source>
</evidence>
<dbReference type="Proteomes" id="UP000215137">
    <property type="component" value="Chromosome"/>
</dbReference>
<sequence length="109" mass="13065">MRRLKEIYRYMLFRLFGRKSRKVGWALFAPLKIFPEYIVDTENGQVTGLVMYDEKVYLTVVVDVLNEKTSVKGSLRRIHKFTKPFKKHNYIEMIEEEAKFLLEDKCPNE</sequence>
<dbReference type="EMBL" id="CP022983">
    <property type="protein sequence ID" value="ASV67930.1"/>
    <property type="molecule type" value="Genomic_DNA"/>
</dbReference>
<dbReference type="KEGG" id="bko:CKF48_11790"/>
<gene>
    <name evidence="1" type="ORF">CKF48_11790</name>
</gene>